<keyword evidence="3" id="KW-1185">Reference proteome</keyword>
<feature type="compositionally biased region" description="Polar residues" evidence="1">
    <location>
        <begin position="119"/>
        <end position="132"/>
    </location>
</feature>
<proteinExistence type="predicted"/>
<name>A0A834HMJ4_RHYFE</name>
<organism evidence="2 3">
    <name type="scientific">Rhynchophorus ferrugineus</name>
    <name type="common">Red palm weevil</name>
    <name type="synonym">Curculio ferrugineus</name>
    <dbReference type="NCBI Taxonomy" id="354439"/>
    <lineage>
        <taxon>Eukaryota</taxon>
        <taxon>Metazoa</taxon>
        <taxon>Ecdysozoa</taxon>
        <taxon>Arthropoda</taxon>
        <taxon>Hexapoda</taxon>
        <taxon>Insecta</taxon>
        <taxon>Pterygota</taxon>
        <taxon>Neoptera</taxon>
        <taxon>Endopterygota</taxon>
        <taxon>Coleoptera</taxon>
        <taxon>Polyphaga</taxon>
        <taxon>Cucujiformia</taxon>
        <taxon>Curculionidae</taxon>
        <taxon>Dryophthorinae</taxon>
        <taxon>Rhynchophorus</taxon>
    </lineage>
</organism>
<reference evidence="2" key="1">
    <citation type="submission" date="2020-08" db="EMBL/GenBank/DDBJ databases">
        <title>Genome sequencing and assembly of the red palm weevil Rhynchophorus ferrugineus.</title>
        <authorList>
            <person name="Dias G.B."/>
            <person name="Bergman C.M."/>
            <person name="Manee M."/>
        </authorList>
    </citation>
    <scope>NUCLEOTIDE SEQUENCE</scope>
    <source>
        <strain evidence="2">AA-2017</strain>
        <tissue evidence="2">Whole larva</tissue>
    </source>
</reference>
<protein>
    <submittedName>
        <fullName evidence="2">Uncharacterized protein</fullName>
    </submittedName>
</protein>
<dbReference type="OrthoDB" id="6772454at2759"/>
<feature type="non-terminal residue" evidence="2">
    <location>
        <position position="1"/>
    </location>
</feature>
<evidence type="ECO:0000256" key="1">
    <source>
        <dbReference type="SAM" id="MobiDB-lite"/>
    </source>
</evidence>
<comment type="caution">
    <text evidence="2">The sequence shown here is derived from an EMBL/GenBank/DDBJ whole genome shotgun (WGS) entry which is preliminary data.</text>
</comment>
<accession>A0A834HMJ4</accession>
<feature type="region of interest" description="Disordered" evidence="1">
    <location>
        <begin position="89"/>
        <end position="132"/>
    </location>
</feature>
<feature type="compositionally biased region" description="Polar residues" evidence="1">
    <location>
        <begin position="89"/>
        <end position="100"/>
    </location>
</feature>
<dbReference type="EMBL" id="JAACXV010018399">
    <property type="protein sequence ID" value="KAF7264093.1"/>
    <property type="molecule type" value="Genomic_DNA"/>
</dbReference>
<dbReference type="Proteomes" id="UP000625711">
    <property type="component" value="Unassembled WGS sequence"/>
</dbReference>
<gene>
    <name evidence="2" type="ORF">GWI33_000651</name>
</gene>
<sequence length="173" mass="19980">FNELLDDNVRLVYDPNRNNMADASAKFSAKPDRNLARTDRNLLKHGFPKILCLKKASLSNNDGKPERNTLKSLNVNSLESLNSNRSCDSFKTGKSASKTSLDIKNENLPNEKSRKEDNYSNGYTEKQKNRNSFHQNVDEALSSLLWQPYEYQNNNYSYNENGNYEESYSTWYV</sequence>
<evidence type="ECO:0000313" key="2">
    <source>
        <dbReference type="EMBL" id="KAF7264093.1"/>
    </source>
</evidence>
<dbReference type="AlphaFoldDB" id="A0A834HMJ4"/>
<feature type="compositionally biased region" description="Basic and acidic residues" evidence="1">
    <location>
        <begin position="101"/>
        <end position="118"/>
    </location>
</feature>
<evidence type="ECO:0000313" key="3">
    <source>
        <dbReference type="Proteomes" id="UP000625711"/>
    </source>
</evidence>